<proteinExistence type="predicted"/>
<evidence type="ECO:0000313" key="2">
    <source>
        <dbReference type="Proteomes" id="UP000198882"/>
    </source>
</evidence>
<protein>
    <submittedName>
        <fullName evidence="1">Uncharacterized protein</fullName>
    </submittedName>
</protein>
<reference evidence="2" key="1">
    <citation type="submission" date="2016-10" db="EMBL/GenBank/DDBJ databases">
        <authorList>
            <person name="Varghese N."/>
            <person name="Submissions S."/>
        </authorList>
    </citation>
    <scope>NUCLEOTIDE SEQUENCE [LARGE SCALE GENOMIC DNA]</scope>
    <source>
        <strain evidence="2">B4,CECT 8067,JCM 17497</strain>
    </source>
</reference>
<dbReference type="RefSeq" id="WP_175529349.1">
    <property type="nucleotide sequence ID" value="NZ_FNFE01000005.1"/>
</dbReference>
<dbReference type="OrthoDB" id="181358at2157"/>
<keyword evidence="2" id="KW-1185">Reference proteome</keyword>
<dbReference type="AlphaFoldDB" id="A0A1G9DBQ4"/>
<evidence type="ECO:0000313" key="1">
    <source>
        <dbReference type="EMBL" id="SDK61265.1"/>
    </source>
</evidence>
<dbReference type="Proteomes" id="UP000198882">
    <property type="component" value="Unassembled WGS sequence"/>
</dbReference>
<accession>A0A1G9DBQ4</accession>
<sequence length="55" mass="6086">MTTHIKLHGSKARRFEEVKLELSERMGYELSNPEVLGLLMAGLGSDTGSPTEDRP</sequence>
<name>A0A1G9DBQ4_9EURY</name>
<organism evidence="1 2">
    <name type="scientific">Natronorubrum texcoconense</name>
    <dbReference type="NCBI Taxonomy" id="1095776"/>
    <lineage>
        <taxon>Archaea</taxon>
        <taxon>Methanobacteriati</taxon>
        <taxon>Methanobacteriota</taxon>
        <taxon>Stenosarchaea group</taxon>
        <taxon>Halobacteria</taxon>
        <taxon>Halobacteriales</taxon>
        <taxon>Natrialbaceae</taxon>
        <taxon>Natronorubrum</taxon>
    </lineage>
</organism>
<gene>
    <name evidence="1" type="ORF">SAMN04515672_3510</name>
</gene>
<dbReference type="EMBL" id="FNFE01000005">
    <property type="protein sequence ID" value="SDK61265.1"/>
    <property type="molecule type" value="Genomic_DNA"/>
</dbReference>
<dbReference type="Gene3D" id="1.10.10.2790">
    <property type="match status" value="1"/>
</dbReference>